<proteinExistence type="predicted"/>
<dbReference type="InterPro" id="IPR028098">
    <property type="entry name" value="Glyco_trans_4-like_N"/>
</dbReference>
<dbReference type="Pfam" id="PF00534">
    <property type="entry name" value="Glycos_transf_1"/>
    <property type="match status" value="1"/>
</dbReference>
<organism evidence="3 4">
    <name type="scientific">Maribacter ulvicola</name>
    <dbReference type="NCBI Taxonomy" id="228959"/>
    <lineage>
        <taxon>Bacteria</taxon>
        <taxon>Pseudomonadati</taxon>
        <taxon>Bacteroidota</taxon>
        <taxon>Flavobacteriia</taxon>
        <taxon>Flavobacteriales</taxon>
        <taxon>Flavobacteriaceae</taxon>
        <taxon>Maribacter</taxon>
    </lineage>
</organism>
<dbReference type="CDD" id="cd03801">
    <property type="entry name" value="GT4_PimA-like"/>
    <property type="match status" value="1"/>
</dbReference>
<reference evidence="4" key="1">
    <citation type="submission" date="2017-01" db="EMBL/GenBank/DDBJ databases">
        <authorList>
            <person name="Varghese N."/>
            <person name="Submissions S."/>
        </authorList>
    </citation>
    <scope>NUCLEOTIDE SEQUENCE [LARGE SCALE GENOMIC DNA]</scope>
    <source>
        <strain evidence="4">DSM 15366</strain>
    </source>
</reference>
<dbReference type="InterPro" id="IPR001296">
    <property type="entry name" value="Glyco_trans_1"/>
</dbReference>
<dbReference type="Pfam" id="PF13439">
    <property type="entry name" value="Glyco_transf_4"/>
    <property type="match status" value="1"/>
</dbReference>
<sequence>MKIVFIVMRFGKDGLSTNILELTRGLINKGHDIHIITSGFKSIGTTNTVFFEELKSEFNALGVHLHYFKEPTGNPLKKTLLSLASLTRISRLLMTLNADVIHCHSPNLTFIPWILKRKYVSTVHADTITPNARYKHPTLLIAVSQGSKEFTEKVMHSPPKTIRMVYHGISDRFAQPISKDSINQLKLDHNIPTDKLIVGFVGRISEMKGTDVLVEAIGSFLSPEIRSNMHLVLLGDYLNKDKEKWLDDMLLEQQLKDKVTIVSFQDPKPFYQLFDVFVLPSRSDTFGLVAVEAMMSGCCTIRANSNGAYDQIDDGVNGMIFKMEDAAELGQKLEQVLLDENLRNTFAIRGKEKALKHFTNRQMIDNTLTVYEELMSL</sequence>
<dbReference type="STRING" id="228959.SAMN05421797_103157"/>
<dbReference type="GO" id="GO:0016757">
    <property type="term" value="F:glycosyltransferase activity"/>
    <property type="evidence" value="ECO:0007669"/>
    <property type="project" value="InterPro"/>
</dbReference>
<dbReference type="SUPFAM" id="SSF53756">
    <property type="entry name" value="UDP-Glycosyltransferase/glycogen phosphorylase"/>
    <property type="match status" value="1"/>
</dbReference>
<evidence type="ECO:0000313" key="3">
    <source>
        <dbReference type="EMBL" id="SIQ78037.1"/>
    </source>
</evidence>
<protein>
    <submittedName>
        <fullName evidence="3">Glycosyltransferase involved in cell wall bisynthesis</fullName>
    </submittedName>
</protein>
<feature type="domain" description="Glycosyl transferase family 1" evidence="1">
    <location>
        <begin position="187"/>
        <end position="352"/>
    </location>
</feature>
<evidence type="ECO:0000259" key="1">
    <source>
        <dbReference type="Pfam" id="PF00534"/>
    </source>
</evidence>
<dbReference type="EMBL" id="FTMA01000003">
    <property type="protein sequence ID" value="SIQ78037.1"/>
    <property type="molecule type" value="Genomic_DNA"/>
</dbReference>
<dbReference type="Gene3D" id="3.40.50.2000">
    <property type="entry name" value="Glycogen Phosphorylase B"/>
    <property type="match status" value="2"/>
</dbReference>
<name>A0A1N6VJU2_9FLAO</name>
<keyword evidence="3" id="KW-0808">Transferase</keyword>
<dbReference type="PANTHER" id="PTHR45947:SF3">
    <property type="entry name" value="SULFOQUINOVOSYL TRANSFERASE SQD2"/>
    <property type="match status" value="1"/>
</dbReference>
<dbReference type="InterPro" id="IPR050194">
    <property type="entry name" value="Glycosyltransferase_grp1"/>
</dbReference>
<accession>A0A1N6VJU2</accession>
<dbReference type="PANTHER" id="PTHR45947">
    <property type="entry name" value="SULFOQUINOVOSYL TRANSFERASE SQD2"/>
    <property type="match status" value="1"/>
</dbReference>
<keyword evidence="4" id="KW-1185">Reference proteome</keyword>
<evidence type="ECO:0000313" key="4">
    <source>
        <dbReference type="Proteomes" id="UP000186953"/>
    </source>
</evidence>
<dbReference type="OrthoDB" id="7560678at2"/>
<dbReference type="RefSeq" id="WP_076548547.1">
    <property type="nucleotide sequence ID" value="NZ_FTMA01000003.1"/>
</dbReference>
<dbReference type="Proteomes" id="UP000186953">
    <property type="component" value="Unassembled WGS sequence"/>
</dbReference>
<dbReference type="AlphaFoldDB" id="A0A1N6VJU2"/>
<gene>
    <name evidence="3" type="ORF">SAMN05421797_103157</name>
</gene>
<feature type="domain" description="Glycosyltransferase subfamily 4-like N-terminal" evidence="2">
    <location>
        <begin position="14"/>
        <end position="170"/>
    </location>
</feature>
<evidence type="ECO:0000259" key="2">
    <source>
        <dbReference type="Pfam" id="PF13439"/>
    </source>
</evidence>